<feature type="compositionally biased region" description="Basic and acidic residues" evidence="1">
    <location>
        <begin position="56"/>
        <end position="66"/>
    </location>
</feature>
<dbReference type="Proteomes" id="UP000001514">
    <property type="component" value="Unassembled WGS sequence"/>
</dbReference>
<proteinExistence type="predicted"/>
<dbReference type="KEGG" id="smo:SELMODRAFT_420619"/>
<keyword evidence="3" id="KW-1185">Reference proteome</keyword>
<dbReference type="Gramene" id="EFJ17726">
    <property type="protein sequence ID" value="EFJ17726"/>
    <property type="gene ID" value="SELMODRAFT_420619"/>
</dbReference>
<evidence type="ECO:0000313" key="3">
    <source>
        <dbReference type="Proteomes" id="UP000001514"/>
    </source>
</evidence>
<dbReference type="AlphaFoldDB" id="D8SCK4"/>
<protein>
    <submittedName>
        <fullName evidence="2">Uncharacterized protein</fullName>
    </submittedName>
</protein>
<reference evidence="2 3" key="1">
    <citation type="journal article" date="2011" name="Science">
        <title>The Selaginella genome identifies genetic changes associated with the evolution of vascular plants.</title>
        <authorList>
            <person name="Banks J.A."/>
            <person name="Nishiyama T."/>
            <person name="Hasebe M."/>
            <person name="Bowman J.L."/>
            <person name="Gribskov M."/>
            <person name="dePamphilis C."/>
            <person name="Albert V.A."/>
            <person name="Aono N."/>
            <person name="Aoyama T."/>
            <person name="Ambrose B.A."/>
            <person name="Ashton N.W."/>
            <person name="Axtell M.J."/>
            <person name="Barker E."/>
            <person name="Barker M.S."/>
            <person name="Bennetzen J.L."/>
            <person name="Bonawitz N.D."/>
            <person name="Chapple C."/>
            <person name="Cheng C."/>
            <person name="Correa L.G."/>
            <person name="Dacre M."/>
            <person name="DeBarry J."/>
            <person name="Dreyer I."/>
            <person name="Elias M."/>
            <person name="Engstrom E.M."/>
            <person name="Estelle M."/>
            <person name="Feng L."/>
            <person name="Finet C."/>
            <person name="Floyd S.K."/>
            <person name="Frommer W.B."/>
            <person name="Fujita T."/>
            <person name="Gramzow L."/>
            <person name="Gutensohn M."/>
            <person name="Harholt J."/>
            <person name="Hattori M."/>
            <person name="Heyl A."/>
            <person name="Hirai T."/>
            <person name="Hiwatashi Y."/>
            <person name="Ishikawa M."/>
            <person name="Iwata M."/>
            <person name="Karol K.G."/>
            <person name="Koehler B."/>
            <person name="Kolukisaoglu U."/>
            <person name="Kubo M."/>
            <person name="Kurata T."/>
            <person name="Lalonde S."/>
            <person name="Li K."/>
            <person name="Li Y."/>
            <person name="Litt A."/>
            <person name="Lyons E."/>
            <person name="Manning G."/>
            <person name="Maruyama T."/>
            <person name="Michael T.P."/>
            <person name="Mikami K."/>
            <person name="Miyazaki S."/>
            <person name="Morinaga S."/>
            <person name="Murata T."/>
            <person name="Mueller-Roeber B."/>
            <person name="Nelson D.R."/>
            <person name="Obara M."/>
            <person name="Oguri Y."/>
            <person name="Olmstead R.G."/>
            <person name="Onodera N."/>
            <person name="Petersen B.L."/>
            <person name="Pils B."/>
            <person name="Prigge M."/>
            <person name="Rensing S.A."/>
            <person name="Riano-Pachon D.M."/>
            <person name="Roberts A.W."/>
            <person name="Sato Y."/>
            <person name="Scheller H.V."/>
            <person name="Schulz B."/>
            <person name="Schulz C."/>
            <person name="Shakirov E.V."/>
            <person name="Shibagaki N."/>
            <person name="Shinohara N."/>
            <person name="Shippen D.E."/>
            <person name="Soerensen I."/>
            <person name="Sotooka R."/>
            <person name="Sugimoto N."/>
            <person name="Sugita M."/>
            <person name="Sumikawa N."/>
            <person name="Tanurdzic M."/>
            <person name="Theissen G."/>
            <person name="Ulvskov P."/>
            <person name="Wakazuki S."/>
            <person name="Weng J.K."/>
            <person name="Willats W.W."/>
            <person name="Wipf D."/>
            <person name="Wolf P.G."/>
            <person name="Yang L."/>
            <person name="Zimmer A.D."/>
            <person name="Zhu Q."/>
            <person name="Mitros T."/>
            <person name="Hellsten U."/>
            <person name="Loque D."/>
            <person name="Otillar R."/>
            <person name="Salamov A."/>
            <person name="Schmutz J."/>
            <person name="Shapiro H."/>
            <person name="Lindquist E."/>
            <person name="Lucas S."/>
            <person name="Rokhsar D."/>
            <person name="Grigoriev I.V."/>
        </authorList>
    </citation>
    <scope>NUCLEOTIDE SEQUENCE [LARGE SCALE GENOMIC DNA]</scope>
</reference>
<accession>D8SCK4</accession>
<name>D8SCK4_SELML</name>
<feature type="region of interest" description="Disordered" evidence="1">
    <location>
        <begin position="56"/>
        <end position="94"/>
    </location>
</feature>
<organism evidence="3">
    <name type="scientific">Selaginella moellendorffii</name>
    <name type="common">Spikemoss</name>
    <dbReference type="NCBI Taxonomy" id="88036"/>
    <lineage>
        <taxon>Eukaryota</taxon>
        <taxon>Viridiplantae</taxon>
        <taxon>Streptophyta</taxon>
        <taxon>Embryophyta</taxon>
        <taxon>Tracheophyta</taxon>
        <taxon>Lycopodiopsida</taxon>
        <taxon>Selaginellales</taxon>
        <taxon>Selaginellaceae</taxon>
        <taxon>Selaginella</taxon>
    </lineage>
</organism>
<dbReference type="HOGENOM" id="CLU_1172371_0_0_1"/>
<evidence type="ECO:0000256" key="1">
    <source>
        <dbReference type="SAM" id="MobiDB-lite"/>
    </source>
</evidence>
<dbReference type="InParanoid" id="D8SCK4"/>
<gene>
    <name evidence="2" type="ORF">SELMODRAFT_420619</name>
</gene>
<evidence type="ECO:0000313" key="2">
    <source>
        <dbReference type="EMBL" id="EFJ17726.1"/>
    </source>
</evidence>
<dbReference type="EMBL" id="GL377612">
    <property type="protein sequence ID" value="EFJ17726.1"/>
    <property type="molecule type" value="Genomic_DNA"/>
</dbReference>
<sequence length="237" mass="25883">MDVVANMLPSKSKDFVGAPASVVENKRLDGGAQSLKRKALDLEDLDKDDHALLEEESAESLKRKALEEEEASTKFTESRACKSPPLSARSQELQQVVYQQERHWEAGADPPQLDQSQHLEDLVHASNAAGQSQERGAIGRSVTYSRINEAVLSRREESNCKDGSEDGLAWTRALEGEISMTNASPKSGNQALCCSKSSPTYIQEFESRSSADEVGREILSCYDLVQKLGCGAVNNPP</sequence>